<reference evidence="1 2" key="1">
    <citation type="submission" date="2021-06" db="EMBL/GenBank/DDBJ databases">
        <title>Caerostris extrusa draft genome.</title>
        <authorList>
            <person name="Kono N."/>
            <person name="Arakawa K."/>
        </authorList>
    </citation>
    <scope>NUCLEOTIDE SEQUENCE [LARGE SCALE GENOMIC DNA]</scope>
</reference>
<organism evidence="1 2">
    <name type="scientific">Caerostris extrusa</name>
    <name type="common">Bark spider</name>
    <name type="synonym">Caerostris bankana</name>
    <dbReference type="NCBI Taxonomy" id="172846"/>
    <lineage>
        <taxon>Eukaryota</taxon>
        <taxon>Metazoa</taxon>
        <taxon>Ecdysozoa</taxon>
        <taxon>Arthropoda</taxon>
        <taxon>Chelicerata</taxon>
        <taxon>Arachnida</taxon>
        <taxon>Araneae</taxon>
        <taxon>Araneomorphae</taxon>
        <taxon>Entelegynae</taxon>
        <taxon>Araneoidea</taxon>
        <taxon>Araneidae</taxon>
        <taxon>Caerostris</taxon>
    </lineage>
</organism>
<evidence type="ECO:0000313" key="1">
    <source>
        <dbReference type="EMBL" id="GIX72802.1"/>
    </source>
</evidence>
<evidence type="ECO:0000313" key="2">
    <source>
        <dbReference type="Proteomes" id="UP001054945"/>
    </source>
</evidence>
<dbReference type="Proteomes" id="UP001054945">
    <property type="component" value="Unassembled WGS sequence"/>
</dbReference>
<proteinExistence type="predicted"/>
<gene>
    <name evidence="1" type="ORF">CEXT_735031</name>
</gene>
<keyword evidence="2" id="KW-1185">Reference proteome</keyword>
<accession>A0AAV4MJX1</accession>
<comment type="caution">
    <text evidence="1">The sequence shown here is derived from an EMBL/GenBank/DDBJ whole genome shotgun (WGS) entry which is preliminary data.</text>
</comment>
<protein>
    <submittedName>
        <fullName evidence="1">Uncharacterized protein</fullName>
    </submittedName>
</protein>
<sequence>MNSTFNFKSPLAEVLEKLVDLVHPDSSVVLPACRAPPGSGCASVFQPVPDIAPGPDGAAVGTGSEAALSAYGKAVLFLLLPFNGKHPPSLV</sequence>
<dbReference type="EMBL" id="BPLR01019877">
    <property type="protein sequence ID" value="GIX72802.1"/>
    <property type="molecule type" value="Genomic_DNA"/>
</dbReference>
<name>A0AAV4MJX1_CAEEX</name>
<dbReference type="AlphaFoldDB" id="A0AAV4MJX1"/>